<dbReference type="GO" id="GO:0006935">
    <property type="term" value="P:chemotaxis"/>
    <property type="evidence" value="ECO:0007669"/>
    <property type="project" value="UniProtKB-KW"/>
</dbReference>
<dbReference type="CDD" id="cd17909">
    <property type="entry name" value="CheC_ClassI"/>
    <property type="match status" value="1"/>
</dbReference>
<dbReference type="RefSeq" id="WP_015286099.1">
    <property type="nucleotide sequence ID" value="NC_019943.1"/>
</dbReference>
<dbReference type="GO" id="GO:0016787">
    <property type="term" value="F:hydrolase activity"/>
    <property type="evidence" value="ECO:0007669"/>
    <property type="project" value="UniProtKB-KW"/>
</dbReference>
<name>L0HH85_METFS</name>
<dbReference type="InterPro" id="IPR007597">
    <property type="entry name" value="CheC"/>
</dbReference>
<dbReference type="OrthoDB" id="182374at2157"/>
<dbReference type="PANTHER" id="PTHR43693">
    <property type="entry name" value="PROTEIN PHOSPHATASE CHEZ"/>
    <property type="match status" value="1"/>
</dbReference>
<dbReference type="GeneID" id="14309521"/>
<reference evidence="4 5" key="2">
    <citation type="journal article" date="2014" name="Genome Announc.">
        <title>Complete Genome Sequence of Methanoregula formicica SMSPT, a Mesophilic Hydrogenotrophic Methanogen Isolated from a Methanogenic Upflow Anaerobic Sludge Blanket Reactor.</title>
        <authorList>
            <person name="Yamamoto K."/>
            <person name="Tamaki H."/>
            <person name="Cadillo-Quiroz H."/>
            <person name="Imachi H."/>
            <person name="Kyrpides N."/>
            <person name="Woyke T."/>
            <person name="Goodwin L."/>
            <person name="Zinder S.H."/>
            <person name="Kamagata Y."/>
            <person name="Liu W.T."/>
        </authorList>
    </citation>
    <scope>NUCLEOTIDE SEQUENCE [LARGE SCALE GENOMIC DNA]</scope>
    <source>
        <strain evidence="5">DSM 22288 / NBRC 105244 / SMSP</strain>
    </source>
</reference>
<protein>
    <submittedName>
        <fullName evidence="4">Chemotaxis protein CheC, inhibitor of MCP methylation</fullName>
    </submittedName>
</protein>
<dbReference type="PANTHER" id="PTHR43693:SF1">
    <property type="entry name" value="PROTEIN PHOSPHATASE CHEZ"/>
    <property type="match status" value="1"/>
</dbReference>
<dbReference type="Gene3D" id="3.40.1550.10">
    <property type="entry name" value="CheC-like"/>
    <property type="match status" value="1"/>
</dbReference>
<dbReference type="Pfam" id="PF04509">
    <property type="entry name" value="CheC"/>
    <property type="match status" value="2"/>
</dbReference>
<keyword evidence="2" id="KW-0378">Hydrolase</keyword>
<dbReference type="STRING" id="593750.Metfor_2129"/>
<dbReference type="Proteomes" id="UP000010824">
    <property type="component" value="Chromosome"/>
</dbReference>
<keyword evidence="1" id="KW-0145">Chemotaxis</keyword>
<evidence type="ECO:0000256" key="1">
    <source>
        <dbReference type="ARBA" id="ARBA00022500"/>
    </source>
</evidence>
<feature type="domain" description="CheC-like protein" evidence="3">
    <location>
        <begin position="104"/>
        <end position="140"/>
    </location>
</feature>
<feature type="domain" description="CheC-like protein" evidence="3">
    <location>
        <begin position="7"/>
        <end position="43"/>
    </location>
</feature>
<evidence type="ECO:0000313" key="4">
    <source>
        <dbReference type="EMBL" id="AGB03136.1"/>
    </source>
</evidence>
<dbReference type="EMBL" id="CP003167">
    <property type="protein sequence ID" value="AGB03136.1"/>
    <property type="molecule type" value="Genomic_DNA"/>
</dbReference>
<keyword evidence="5" id="KW-1185">Reference proteome</keyword>
<dbReference type="SUPFAM" id="SSF103039">
    <property type="entry name" value="CheC-like"/>
    <property type="match status" value="1"/>
</dbReference>
<proteinExistence type="predicted"/>
<evidence type="ECO:0000256" key="2">
    <source>
        <dbReference type="ARBA" id="ARBA00022801"/>
    </source>
</evidence>
<gene>
    <name evidence="4" type="ordered locus">Metfor_2129</name>
</gene>
<evidence type="ECO:0000313" key="5">
    <source>
        <dbReference type="Proteomes" id="UP000010824"/>
    </source>
</evidence>
<evidence type="ECO:0000259" key="3">
    <source>
        <dbReference type="Pfam" id="PF04509"/>
    </source>
</evidence>
<dbReference type="HOGENOM" id="CLU_087860_2_2_2"/>
<dbReference type="eggNOG" id="arCOG02381">
    <property type="taxonomic scope" value="Archaea"/>
</dbReference>
<dbReference type="InterPro" id="IPR050992">
    <property type="entry name" value="CheZ_family_phosphatases"/>
</dbReference>
<reference evidence="5" key="1">
    <citation type="submission" date="2011-12" db="EMBL/GenBank/DDBJ databases">
        <title>Complete sequence of Methanoregula formicicum SMSP.</title>
        <authorList>
            <person name="Lucas S."/>
            <person name="Han J."/>
            <person name="Lapidus A."/>
            <person name="Cheng J.-F."/>
            <person name="Goodwin L."/>
            <person name="Pitluck S."/>
            <person name="Peters L."/>
            <person name="Ovchinnikova G."/>
            <person name="Teshima H."/>
            <person name="Detter J.C."/>
            <person name="Han C."/>
            <person name="Tapia R."/>
            <person name="Land M."/>
            <person name="Hauser L."/>
            <person name="Kyrpides N."/>
            <person name="Ivanova N."/>
            <person name="Pagani I."/>
            <person name="Imachi H."/>
            <person name="Tamaki H."/>
            <person name="Sekiguchi Y."/>
            <person name="Kamagata Y."/>
            <person name="Cadillo-Quiroz H."/>
            <person name="Zinder S."/>
            <person name="Liu W.-T."/>
            <person name="Woyke T."/>
        </authorList>
    </citation>
    <scope>NUCLEOTIDE SEQUENCE [LARGE SCALE GENOMIC DNA]</scope>
    <source>
        <strain evidence="5">DSM 22288 / NBRC 105244 / SMSP</strain>
    </source>
</reference>
<dbReference type="InterPro" id="IPR028976">
    <property type="entry name" value="CheC-like_sf"/>
</dbReference>
<organism evidence="4 5">
    <name type="scientific">Methanoregula formicica (strain DSM 22288 / NBRC 105244 / SMSP)</name>
    <dbReference type="NCBI Taxonomy" id="593750"/>
    <lineage>
        <taxon>Archaea</taxon>
        <taxon>Methanobacteriati</taxon>
        <taxon>Methanobacteriota</taxon>
        <taxon>Stenosarchaea group</taxon>
        <taxon>Methanomicrobia</taxon>
        <taxon>Methanomicrobiales</taxon>
        <taxon>Methanoregulaceae</taxon>
        <taxon>Methanoregula</taxon>
    </lineage>
</organism>
<dbReference type="AlphaFoldDB" id="L0HH85"/>
<accession>L0HH85</accession>
<sequence>MEFSARQMDALKEMANIGAAHSATTLSQMLETQIGMSVPEINIVDISRTGMFLSDELTTMVIFELQGDIPHGGFLVLHFPRDSAVRTAGIMQGSAGAVHTFDEMDQSTIVEVGNIMISSFLSATSDLLGFNMLPSPPVLIVDMAHAAITSLIAQMTIDVDDVILFRVELKSVEHNIAGNILIFLEVNTLKRIEDRLDEMVRAPEGR</sequence>
<dbReference type="InParanoid" id="L0HH85"/>
<dbReference type="KEGG" id="mfo:Metfor_2129"/>